<evidence type="ECO:0000313" key="2">
    <source>
        <dbReference type="Proteomes" id="UP000655420"/>
    </source>
</evidence>
<sequence>MANLKSFRDEAIELIEKSLGDQLSAEKRDEIVAAIEGAIRKATQHTQESTVDVMLKYPLGDQDKAHKLADEIRRKTEALIANLSSQR</sequence>
<organism evidence="1 2">
    <name type="scientific">Thermohalobaculum xanthum</name>
    <dbReference type="NCBI Taxonomy" id="2753746"/>
    <lineage>
        <taxon>Bacteria</taxon>
        <taxon>Pseudomonadati</taxon>
        <taxon>Pseudomonadota</taxon>
        <taxon>Alphaproteobacteria</taxon>
        <taxon>Rhodobacterales</taxon>
        <taxon>Paracoccaceae</taxon>
        <taxon>Thermohalobaculum</taxon>
    </lineage>
</organism>
<evidence type="ECO:0000313" key="1">
    <source>
        <dbReference type="EMBL" id="MBK0397992.1"/>
    </source>
</evidence>
<dbReference type="EMBL" id="JAEHHL010000001">
    <property type="protein sequence ID" value="MBK0397992.1"/>
    <property type="molecule type" value="Genomic_DNA"/>
</dbReference>
<comment type="caution">
    <text evidence="1">The sequence shown here is derived from an EMBL/GenBank/DDBJ whole genome shotgun (WGS) entry which is preliminary data.</text>
</comment>
<gene>
    <name evidence="1" type="ORF">H0I76_02215</name>
</gene>
<name>A0A8J7SCM9_9RHOB</name>
<reference evidence="1" key="1">
    <citation type="submission" date="2020-12" db="EMBL/GenBank/DDBJ databases">
        <title>Bacterial taxonomy.</title>
        <authorList>
            <person name="Pan X."/>
        </authorList>
    </citation>
    <scope>NUCLEOTIDE SEQUENCE</scope>
    <source>
        <strain evidence="1">M0105</strain>
    </source>
</reference>
<dbReference type="AlphaFoldDB" id="A0A8J7SCM9"/>
<proteinExistence type="predicted"/>
<accession>A0A8J7SCM9</accession>
<dbReference type="Proteomes" id="UP000655420">
    <property type="component" value="Unassembled WGS sequence"/>
</dbReference>
<dbReference type="RefSeq" id="WP_200606412.1">
    <property type="nucleotide sequence ID" value="NZ_JAEHHL010000001.1"/>
</dbReference>
<protein>
    <submittedName>
        <fullName evidence="1">Uncharacterized protein</fullName>
    </submittedName>
</protein>
<keyword evidence="2" id="KW-1185">Reference proteome</keyword>